<organism evidence="1">
    <name type="scientific">Arundo donax</name>
    <name type="common">Giant reed</name>
    <name type="synonym">Donax arundinaceus</name>
    <dbReference type="NCBI Taxonomy" id="35708"/>
    <lineage>
        <taxon>Eukaryota</taxon>
        <taxon>Viridiplantae</taxon>
        <taxon>Streptophyta</taxon>
        <taxon>Embryophyta</taxon>
        <taxon>Tracheophyta</taxon>
        <taxon>Spermatophyta</taxon>
        <taxon>Magnoliopsida</taxon>
        <taxon>Liliopsida</taxon>
        <taxon>Poales</taxon>
        <taxon>Poaceae</taxon>
        <taxon>PACMAD clade</taxon>
        <taxon>Arundinoideae</taxon>
        <taxon>Arundineae</taxon>
        <taxon>Arundo</taxon>
    </lineage>
</organism>
<name>A0A0A9QJS1_ARUDO</name>
<sequence>MYIKSSMRKPCRAETCSPLLFTSFDFRA</sequence>
<reference evidence="1" key="1">
    <citation type="submission" date="2014-09" db="EMBL/GenBank/DDBJ databases">
        <authorList>
            <person name="Magalhaes I.L.F."/>
            <person name="Oliveira U."/>
            <person name="Santos F.R."/>
            <person name="Vidigal T.H.D.A."/>
            <person name="Brescovit A.D."/>
            <person name="Santos A.J."/>
        </authorList>
    </citation>
    <scope>NUCLEOTIDE SEQUENCE</scope>
    <source>
        <tissue evidence="1">Shoot tissue taken approximately 20 cm above the soil surface</tissue>
    </source>
</reference>
<dbReference type="EMBL" id="GBRH01223657">
    <property type="protein sequence ID" value="JAD74238.1"/>
    <property type="molecule type" value="Transcribed_RNA"/>
</dbReference>
<reference evidence="1" key="2">
    <citation type="journal article" date="2015" name="Data Brief">
        <title>Shoot transcriptome of the giant reed, Arundo donax.</title>
        <authorList>
            <person name="Barrero R.A."/>
            <person name="Guerrero F.D."/>
            <person name="Moolhuijzen P."/>
            <person name="Goolsby J.A."/>
            <person name="Tidwell J."/>
            <person name="Bellgard S.E."/>
            <person name="Bellgard M.I."/>
        </authorList>
    </citation>
    <scope>NUCLEOTIDE SEQUENCE</scope>
    <source>
        <tissue evidence="1">Shoot tissue taken approximately 20 cm above the soil surface</tissue>
    </source>
</reference>
<evidence type="ECO:0000313" key="1">
    <source>
        <dbReference type="EMBL" id="JAD74238.1"/>
    </source>
</evidence>
<proteinExistence type="predicted"/>
<protein>
    <submittedName>
        <fullName evidence="1">Uncharacterized protein</fullName>
    </submittedName>
</protein>
<dbReference type="AlphaFoldDB" id="A0A0A9QJS1"/>
<accession>A0A0A9QJS1</accession>